<proteinExistence type="predicted"/>
<name>A0A3P7U2Y4_HELPZ</name>
<protein>
    <submittedName>
        <fullName evidence="2">Uncharacterized protein</fullName>
    </submittedName>
</protein>
<organism evidence="2">
    <name type="scientific">Heligmosomoides polygyrus</name>
    <name type="common">Parasitic roundworm</name>
    <dbReference type="NCBI Taxonomy" id="6339"/>
    <lineage>
        <taxon>Eukaryota</taxon>
        <taxon>Metazoa</taxon>
        <taxon>Ecdysozoa</taxon>
        <taxon>Nematoda</taxon>
        <taxon>Chromadorea</taxon>
        <taxon>Rhabditida</taxon>
        <taxon>Rhabditina</taxon>
        <taxon>Rhabditomorpha</taxon>
        <taxon>Strongyloidea</taxon>
        <taxon>Heligmosomidae</taxon>
        <taxon>Heligmosomoides</taxon>
    </lineage>
</organism>
<evidence type="ECO:0000256" key="1">
    <source>
        <dbReference type="SAM" id="MobiDB-lite"/>
    </source>
</evidence>
<gene>
    <name evidence="2" type="ORF">HPBE_LOCUS2827</name>
</gene>
<sequence length="150" mass="17291">MSDPSRLKTIRFYYADDRPLEKASSLSVDYRVRHNESLIIVETDEESSMERHALANTLALLASFATQKRRSLVSLPQDDDLMTLASLFTRHLYNLDDEGRLLKLGTVQAGLVLFSLEEAVPPQYQYNDEKDEQTDQHADEDYPPRNWTRA</sequence>
<feature type="compositionally biased region" description="Basic and acidic residues" evidence="1">
    <location>
        <begin position="133"/>
        <end position="143"/>
    </location>
</feature>
<evidence type="ECO:0000313" key="2">
    <source>
        <dbReference type="EMBL" id="VDO28611.1"/>
    </source>
</evidence>
<dbReference type="AlphaFoldDB" id="A0A3P7U2Y4"/>
<dbReference type="EMBL" id="UZAH01005091">
    <property type="protein sequence ID" value="VDO28611.1"/>
    <property type="molecule type" value="Genomic_DNA"/>
</dbReference>
<feature type="region of interest" description="Disordered" evidence="1">
    <location>
        <begin position="124"/>
        <end position="150"/>
    </location>
</feature>
<reference evidence="2" key="1">
    <citation type="submission" date="2018-11" db="EMBL/GenBank/DDBJ databases">
        <authorList>
            <consortium name="Pathogen Informatics"/>
        </authorList>
    </citation>
    <scope>NUCLEOTIDE SEQUENCE [LARGE SCALE GENOMIC DNA]</scope>
</reference>
<dbReference type="OrthoDB" id="5854253at2759"/>
<accession>A0A3P7U2Y4</accession>